<evidence type="ECO:0000313" key="2">
    <source>
        <dbReference type="Proteomes" id="UP000031668"/>
    </source>
</evidence>
<dbReference type="EMBL" id="JWZT01003953">
    <property type="protein sequence ID" value="KII65206.1"/>
    <property type="molecule type" value="Genomic_DNA"/>
</dbReference>
<proteinExistence type="predicted"/>
<protein>
    <submittedName>
        <fullName evidence="1">Uncharacterized protein</fullName>
    </submittedName>
</protein>
<comment type="caution">
    <text evidence="1">The sequence shown here is derived from an EMBL/GenBank/DDBJ whole genome shotgun (WGS) entry which is preliminary data.</text>
</comment>
<sequence length="100" mass="11748">MIKNEKTSSRDEKNDRKRTNIKYDITQCIDQVCQLDDSNAMYFGFVNYFIKQSKSQIFSIERPGKNMCLYVCIKYQSCFDIRIANVTVAATKVWKNIEPN</sequence>
<organism evidence="1 2">
    <name type="scientific">Thelohanellus kitauei</name>
    <name type="common">Myxosporean</name>
    <dbReference type="NCBI Taxonomy" id="669202"/>
    <lineage>
        <taxon>Eukaryota</taxon>
        <taxon>Metazoa</taxon>
        <taxon>Cnidaria</taxon>
        <taxon>Myxozoa</taxon>
        <taxon>Myxosporea</taxon>
        <taxon>Bivalvulida</taxon>
        <taxon>Platysporina</taxon>
        <taxon>Myxobolidae</taxon>
        <taxon>Thelohanellus</taxon>
    </lineage>
</organism>
<accession>A0A0C2MDJ0</accession>
<name>A0A0C2MDJ0_THEKT</name>
<evidence type="ECO:0000313" key="1">
    <source>
        <dbReference type="EMBL" id="KII65206.1"/>
    </source>
</evidence>
<gene>
    <name evidence="1" type="ORF">RF11_05941</name>
</gene>
<keyword evidence="2" id="KW-1185">Reference proteome</keyword>
<dbReference type="Proteomes" id="UP000031668">
    <property type="component" value="Unassembled WGS sequence"/>
</dbReference>
<dbReference type="AlphaFoldDB" id="A0A0C2MDJ0"/>
<reference evidence="1 2" key="1">
    <citation type="journal article" date="2014" name="Genome Biol. Evol.">
        <title>The genome of the myxosporean Thelohanellus kitauei shows adaptations to nutrient acquisition within its fish host.</title>
        <authorList>
            <person name="Yang Y."/>
            <person name="Xiong J."/>
            <person name="Zhou Z."/>
            <person name="Huo F."/>
            <person name="Miao W."/>
            <person name="Ran C."/>
            <person name="Liu Y."/>
            <person name="Zhang J."/>
            <person name="Feng J."/>
            <person name="Wang M."/>
            <person name="Wang M."/>
            <person name="Wang L."/>
            <person name="Yao B."/>
        </authorList>
    </citation>
    <scope>NUCLEOTIDE SEQUENCE [LARGE SCALE GENOMIC DNA]</scope>
    <source>
        <strain evidence="1">Wuqing</strain>
    </source>
</reference>